<reference evidence="3" key="1">
    <citation type="submission" date="2023-03" db="EMBL/GenBank/DDBJ databases">
        <title>Andean soil-derived lignocellulolytic bacterial consortium as a source of novel taxa and putative plastic-active enzymes.</title>
        <authorList>
            <person name="Diaz-Garcia L."/>
            <person name="Chuvochina M."/>
            <person name="Feuerriegel G."/>
            <person name="Bunk B."/>
            <person name="Sproer C."/>
            <person name="Streit W.R."/>
            <person name="Rodriguez L.M."/>
            <person name="Overmann J."/>
            <person name="Jimenez D.J."/>
        </authorList>
    </citation>
    <scope>NUCLEOTIDE SEQUENCE</scope>
    <source>
        <strain evidence="3">MAG 4610</strain>
    </source>
</reference>
<protein>
    <submittedName>
        <fullName evidence="3">Tyrosine-type recombinase/integrase</fullName>
    </submittedName>
</protein>
<evidence type="ECO:0000313" key="3">
    <source>
        <dbReference type="EMBL" id="WEK14474.1"/>
    </source>
</evidence>
<name>A0AAJ5W3V4_9MICO</name>
<dbReference type="GO" id="GO:0006310">
    <property type="term" value="P:DNA recombination"/>
    <property type="evidence" value="ECO:0007669"/>
    <property type="project" value="UniProtKB-KW"/>
</dbReference>
<keyword evidence="1" id="KW-0233">DNA recombination</keyword>
<dbReference type="AlphaFoldDB" id="A0AAJ5W3V4"/>
<dbReference type="EMBL" id="CP119321">
    <property type="protein sequence ID" value="WEK14474.1"/>
    <property type="molecule type" value="Genomic_DNA"/>
</dbReference>
<evidence type="ECO:0000259" key="2">
    <source>
        <dbReference type="PROSITE" id="PS51898"/>
    </source>
</evidence>
<dbReference type="InterPro" id="IPR002104">
    <property type="entry name" value="Integrase_catalytic"/>
</dbReference>
<organism evidence="3 4">
    <name type="scientific">Candidatus Microbacterium phytovorans</name>
    <dbReference type="NCBI Taxonomy" id="3121374"/>
    <lineage>
        <taxon>Bacteria</taxon>
        <taxon>Bacillati</taxon>
        <taxon>Actinomycetota</taxon>
        <taxon>Actinomycetes</taxon>
        <taxon>Micrococcales</taxon>
        <taxon>Microbacteriaceae</taxon>
        <taxon>Microbacterium</taxon>
    </lineage>
</organism>
<dbReference type="InterPro" id="IPR011010">
    <property type="entry name" value="DNA_brk_join_enz"/>
</dbReference>
<dbReference type="Proteomes" id="UP001213972">
    <property type="component" value="Chromosome"/>
</dbReference>
<dbReference type="Gene3D" id="1.10.443.10">
    <property type="entry name" value="Intergrase catalytic core"/>
    <property type="match status" value="1"/>
</dbReference>
<proteinExistence type="predicted"/>
<dbReference type="GO" id="GO:0015074">
    <property type="term" value="P:DNA integration"/>
    <property type="evidence" value="ECO:0007669"/>
    <property type="project" value="InterPro"/>
</dbReference>
<gene>
    <name evidence="3" type="ORF">P0Y48_04525</name>
</gene>
<evidence type="ECO:0000313" key="4">
    <source>
        <dbReference type="Proteomes" id="UP001213972"/>
    </source>
</evidence>
<dbReference type="Pfam" id="PF00589">
    <property type="entry name" value="Phage_integrase"/>
    <property type="match status" value="1"/>
</dbReference>
<dbReference type="InterPro" id="IPR013762">
    <property type="entry name" value="Integrase-like_cat_sf"/>
</dbReference>
<dbReference type="PROSITE" id="PS51898">
    <property type="entry name" value="TYR_RECOMBINASE"/>
    <property type="match status" value="1"/>
</dbReference>
<sequence length="69" mass="7891">MLRYYLRPALTRAKLPRMRFHGLRHTYTSLMFAAGFKPYEVSRYMGHAGIATSDGIYAHLYPAATCALH</sequence>
<accession>A0AAJ5W3V4</accession>
<dbReference type="GO" id="GO:0003677">
    <property type="term" value="F:DNA binding"/>
    <property type="evidence" value="ECO:0007669"/>
    <property type="project" value="InterPro"/>
</dbReference>
<dbReference type="SUPFAM" id="SSF56349">
    <property type="entry name" value="DNA breaking-rejoining enzymes"/>
    <property type="match status" value="1"/>
</dbReference>
<feature type="domain" description="Tyr recombinase" evidence="2">
    <location>
        <begin position="1"/>
        <end position="69"/>
    </location>
</feature>
<evidence type="ECO:0000256" key="1">
    <source>
        <dbReference type="ARBA" id="ARBA00023172"/>
    </source>
</evidence>